<dbReference type="InterPro" id="IPR010982">
    <property type="entry name" value="Lambda_DNA-bd_dom_sf"/>
</dbReference>
<dbReference type="InterPro" id="IPR041413">
    <property type="entry name" value="MLTR_LBD"/>
</dbReference>
<dbReference type="AlphaFoldDB" id="A0A317ZS56"/>
<dbReference type="OrthoDB" id="3518652at2"/>
<name>A0A317ZS56_9MICO</name>
<dbReference type="CDD" id="cd00093">
    <property type="entry name" value="HTH_XRE"/>
    <property type="match status" value="1"/>
</dbReference>
<dbReference type="SMART" id="SM00530">
    <property type="entry name" value="HTH_XRE"/>
    <property type="match status" value="1"/>
</dbReference>
<sequence length="300" mass="33566">MDNLNEVREFLISRRARISPEQAGIEPSGGRRRVPGLRRDEVARLAGLSVEYYTRIERGNLTGVSDGVLDAISRALNLDRAEHDHLHDLARTANLGARPRSPKPPAHSLRPATQHLLDSITGAAAFVGNNRMDIVAANELGFALYSEMYRTNARPANHSRFIFLDPRARDLYPDWDRAANVNVQILRRDAGRSPFDKELSDLVGELSVRSEEFRTLWGSHDVRRHYSGAKQFHHPAVGLLELTYHVMELEDDPGHTLTVYTPAPGSPSAQGMHLLATWAATEHIAEIARDPHTRQHIPVD</sequence>
<dbReference type="Pfam" id="PF13560">
    <property type="entry name" value="HTH_31"/>
    <property type="match status" value="1"/>
</dbReference>
<dbReference type="GO" id="GO:0003677">
    <property type="term" value="F:DNA binding"/>
    <property type="evidence" value="ECO:0007669"/>
    <property type="project" value="InterPro"/>
</dbReference>
<evidence type="ECO:0000313" key="3">
    <source>
        <dbReference type="Proteomes" id="UP000246722"/>
    </source>
</evidence>
<keyword evidence="3" id="KW-1185">Reference proteome</keyword>
<dbReference type="Gene3D" id="1.10.260.40">
    <property type="entry name" value="lambda repressor-like DNA-binding domains"/>
    <property type="match status" value="1"/>
</dbReference>
<feature type="domain" description="HTH cro/C1-type" evidence="1">
    <location>
        <begin position="36"/>
        <end position="83"/>
    </location>
</feature>
<dbReference type="RefSeq" id="WP_110127631.1">
    <property type="nucleotide sequence ID" value="NZ_QHLY01000012.1"/>
</dbReference>
<dbReference type="PANTHER" id="PTHR35010">
    <property type="entry name" value="BLL4672 PROTEIN-RELATED"/>
    <property type="match status" value="1"/>
</dbReference>
<dbReference type="PROSITE" id="PS50943">
    <property type="entry name" value="HTH_CROC1"/>
    <property type="match status" value="1"/>
</dbReference>
<evidence type="ECO:0000259" key="1">
    <source>
        <dbReference type="PROSITE" id="PS50943"/>
    </source>
</evidence>
<dbReference type="InterPro" id="IPR001387">
    <property type="entry name" value="Cro/C1-type_HTH"/>
</dbReference>
<dbReference type="EMBL" id="QHLY01000012">
    <property type="protein sequence ID" value="PXA67959.1"/>
    <property type="molecule type" value="Genomic_DNA"/>
</dbReference>
<dbReference type="Proteomes" id="UP000246722">
    <property type="component" value="Unassembled WGS sequence"/>
</dbReference>
<organism evidence="2 3">
    <name type="scientific">Cryobacterium arcticum</name>
    <dbReference type="NCBI Taxonomy" id="670052"/>
    <lineage>
        <taxon>Bacteria</taxon>
        <taxon>Bacillati</taxon>
        <taxon>Actinomycetota</taxon>
        <taxon>Actinomycetes</taxon>
        <taxon>Micrococcales</taxon>
        <taxon>Microbacteriaceae</taxon>
        <taxon>Cryobacterium</taxon>
    </lineage>
</organism>
<accession>A0A317ZS56</accession>
<proteinExistence type="predicted"/>
<gene>
    <name evidence="2" type="ORF">CTB96_14960</name>
</gene>
<reference evidence="2 3" key="1">
    <citation type="submission" date="2018-05" db="EMBL/GenBank/DDBJ databases">
        <title>Genetic diversity of glacier-inhabiting Cryobacterium bacteria in China and description of Cryobacterium mengkeensis sp. nov. and Arthrobacter glacialis sp. nov.</title>
        <authorList>
            <person name="Liu Q."/>
            <person name="Xin Y.-H."/>
        </authorList>
    </citation>
    <scope>NUCLEOTIDE SEQUENCE [LARGE SCALE GENOMIC DNA]</scope>
    <source>
        <strain evidence="2 3">SK-1</strain>
    </source>
</reference>
<dbReference type="SUPFAM" id="SSF47413">
    <property type="entry name" value="lambda repressor-like DNA-binding domains"/>
    <property type="match status" value="1"/>
</dbReference>
<evidence type="ECO:0000313" key="2">
    <source>
        <dbReference type="EMBL" id="PXA67959.1"/>
    </source>
</evidence>
<protein>
    <submittedName>
        <fullName evidence="2">Transcriptional regulator</fullName>
    </submittedName>
</protein>
<dbReference type="Gene3D" id="3.30.450.180">
    <property type="match status" value="1"/>
</dbReference>
<dbReference type="PANTHER" id="PTHR35010:SF2">
    <property type="entry name" value="BLL4672 PROTEIN"/>
    <property type="match status" value="1"/>
</dbReference>
<comment type="caution">
    <text evidence="2">The sequence shown here is derived from an EMBL/GenBank/DDBJ whole genome shotgun (WGS) entry which is preliminary data.</text>
</comment>
<dbReference type="Pfam" id="PF17765">
    <property type="entry name" value="MLTR_LBD"/>
    <property type="match status" value="1"/>
</dbReference>